<evidence type="ECO:0000256" key="1">
    <source>
        <dbReference type="SAM" id="SignalP"/>
    </source>
</evidence>
<feature type="signal peptide" evidence="1">
    <location>
        <begin position="1"/>
        <end position="22"/>
    </location>
</feature>
<evidence type="ECO:0000313" key="3">
    <source>
        <dbReference type="EMBL" id="EAT90555.1"/>
    </source>
</evidence>
<dbReference type="Proteomes" id="UP000001055">
    <property type="component" value="Unassembled WGS sequence"/>
</dbReference>
<feature type="chain" id="PRO_5004178311" description="UBC core domain-containing protein" evidence="1">
    <location>
        <begin position="23"/>
        <end position="134"/>
    </location>
</feature>
<dbReference type="InterPro" id="IPR000608">
    <property type="entry name" value="UBC"/>
</dbReference>
<dbReference type="KEGG" id="pno:SNOG_02343"/>
<gene>
    <name evidence="3" type="ORF">SNOG_02343</name>
</gene>
<dbReference type="GO" id="GO:0000209">
    <property type="term" value="P:protein polyubiquitination"/>
    <property type="evidence" value="ECO:0000318"/>
    <property type="project" value="GO_Central"/>
</dbReference>
<evidence type="ECO:0000313" key="4">
    <source>
        <dbReference type="Proteomes" id="UP000001055"/>
    </source>
</evidence>
<organism evidence="3 4">
    <name type="scientific">Phaeosphaeria nodorum (strain SN15 / ATCC MYA-4574 / FGSC 10173)</name>
    <name type="common">Glume blotch fungus</name>
    <name type="synonym">Parastagonospora nodorum</name>
    <dbReference type="NCBI Taxonomy" id="321614"/>
    <lineage>
        <taxon>Eukaryota</taxon>
        <taxon>Fungi</taxon>
        <taxon>Dikarya</taxon>
        <taxon>Ascomycota</taxon>
        <taxon>Pezizomycotina</taxon>
        <taxon>Dothideomycetes</taxon>
        <taxon>Pleosporomycetidae</taxon>
        <taxon>Pleosporales</taxon>
        <taxon>Pleosporineae</taxon>
        <taxon>Phaeosphaeriaceae</taxon>
        <taxon>Parastagonospora</taxon>
    </lineage>
</organism>
<dbReference type="Pfam" id="PF00179">
    <property type="entry name" value="UQ_con"/>
    <property type="match status" value="1"/>
</dbReference>
<dbReference type="eggNOG" id="KOG0425">
    <property type="taxonomic scope" value="Eukaryota"/>
</dbReference>
<dbReference type="HOGENOM" id="CLU_1896964_0_0_1"/>
<dbReference type="SUPFAM" id="SSF54495">
    <property type="entry name" value="UBC-like"/>
    <property type="match status" value="1"/>
</dbReference>
<dbReference type="AlphaFoldDB" id="Q0V0X1"/>
<sequence length="134" mass="14296">MSYALAASHSFILLITLTPSKALDITVLSTHLKSASSFSSRHAVPCVGITKPAGISCFDSSRSSLTKPLYSSGWSPMQRVETVLISILSLLNDAEVSSPANADAGVMLRNKSDEYKGLVNKDLELSKQEIPAGR</sequence>
<keyword evidence="1" id="KW-0732">Signal</keyword>
<dbReference type="InParanoid" id="Q0V0X1"/>
<reference evidence="4" key="1">
    <citation type="journal article" date="2007" name="Plant Cell">
        <title>Dothideomycete-plant interactions illuminated by genome sequencing and EST analysis of the wheat pathogen Stagonospora nodorum.</title>
        <authorList>
            <person name="Hane J.K."/>
            <person name="Lowe R.G."/>
            <person name="Solomon P.S."/>
            <person name="Tan K.C."/>
            <person name="Schoch C.L."/>
            <person name="Spatafora J.W."/>
            <person name="Crous P.W."/>
            <person name="Kodira C."/>
            <person name="Birren B.W."/>
            <person name="Galagan J.E."/>
            <person name="Torriani S.F."/>
            <person name="McDonald B.A."/>
            <person name="Oliver R.P."/>
        </authorList>
    </citation>
    <scope>NUCLEOTIDE SEQUENCE [LARGE SCALE GENOMIC DNA]</scope>
    <source>
        <strain evidence="4">SN15 / ATCC MYA-4574 / FGSC 10173</strain>
    </source>
</reference>
<dbReference type="RefSeq" id="XP_001792952.1">
    <property type="nucleotide sequence ID" value="XM_001792900.1"/>
</dbReference>
<dbReference type="GO" id="GO:0043161">
    <property type="term" value="P:proteasome-mediated ubiquitin-dependent protein catabolic process"/>
    <property type="evidence" value="ECO:0000318"/>
    <property type="project" value="GO_Central"/>
</dbReference>
<evidence type="ECO:0000259" key="2">
    <source>
        <dbReference type="PROSITE" id="PS50127"/>
    </source>
</evidence>
<dbReference type="Gene3D" id="3.10.110.10">
    <property type="entry name" value="Ubiquitin Conjugating Enzyme"/>
    <property type="match status" value="1"/>
</dbReference>
<dbReference type="GO" id="GO:0061631">
    <property type="term" value="F:ubiquitin conjugating enzyme activity"/>
    <property type="evidence" value="ECO:0000318"/>
    <property type="project" value="GO_Central"/>
</dbReference>
<accession>Q0V0X1</accession>
<dbReference type="GeneID" id="5969802"/>
<dbReference type="EMBL" id="CH445327">
    <property type="protein sequence ID" value="EAT90555.1"/>
    <property type="molecule type" value="Genomic_DNA"/>
</dbReference>
<proteinExistence type="predicted"/>
<dbReference type="STRING" id="321614.Q0V0X1"/>
<dbReference type="VEuPathDB" id="FungiDB:JI435_091020"/>
<dbReference type="PROSITE" id="PS50127">
    <property type="entry name" value="UBC_2"/>
    <property type="match status" value="1"/>
</dbReference>
<name>Q0V0X1_PHANO</name>
<protein>
    <recommendedName>
        <fullName evidence="2">UBC core domain-containing protein</fullName>
    </recommendedName>
</protein>
<dbReference type="InterPro" id="IPR016135">
    <property type="entry name" value="UBQ-conjugating_enzyme/RWD"/>
</dbReference>
<feature type="domain" description="UBC core" evidence="2">
    <location>
        <begin position="1"/>
        <end position="128"/>
    </location>
</feature>